<dbReference type="InterPro" id="IPR025705">
    <property type="entry name" value="Beta_hexosaminidase_sua/sub"/>
</dbReference>
<evidence type="ECO:0000313" key="9">
    <source>
        <dbReference type="Proteomes" id="UP001501222"/>
    </source>
</evidence>
<evidence type="ECO:0000256" key="3">
    <source>
        <dbReference type="ARBA" id="ARBA00012663"/>
    </source>
</evidence>
<comment type="caution">
    <text evidence="8">The sequence shown here is derived from an EMBL/GenBank/DDBJ whole genome shotgun (WGS) entry which is preliminary data.</text>
</comment>
<evidence type="ECO:0000256" key="1">
    <source>
        <dbReference type="ARBA" id="ARBA00001231"/>
    </source>
</evidence>
<dbReference type="Pfam" id="PF00728">
    <property type="entry name" value="Glyco_hydro_20"/>
    <property type="match status" value="1"/>
</dbReference>
<dbReference type="Pfam" id="PF02838">
    <property type="entry name" value="Glyco_hydro_20b"/>
    <property type="match status" value="1"/>
</dbReference>
<dbReference type="Gene3D" id="3.20.20.80">
    <property type="entry name" value="Glycosidases"/>
    <property type="match status" value="1"/>
</dbReference>
<dbReference type="PANTHER" id="PTHR22600">
    <property type="entry name" value="BETA-HEXOSAMINIDASE"/>
    <property type="match status" value="1"/>
</dbReference>
<gene>
    <name evidence="8" type="ORF">GCM10022235_26040</name>
</gene>
<dbReference type="SUPFAM" id="SSF55545">
    <property type="entry name" value="beta-N-acetylhexosaminidase-like domain"/>
    <property type="match status" value="1"/>
</dbReference>
<dbReference type="EC" id="3.2.1.52" evidence="3"/>
<keyword evidence="5" id="KW-0326">Glycosidase</keyword>
<organism evidence="8 9">
    <name type="scientific">Kribbella ginsengisoli</name>
    <dbReference type="NCBI Taxonomy" id="363865"/>
    <lineage>
        <taxon>Bacteria</taxon>
        <taxon>Bacillati</taxon>
        <taxon>Actinomycetota</taxon>
        <taxon>Actinomycetes</taxon>
        <taxon>Propionibacteriales</taxon>
        <taxon>Kribbellaceae</taxon>
        <taxon>Kribbella</taxon>
    </lineage>
</organism>
<evidence type="ECO:0000259" key="6">
    <source>
        <dbReference type="Pfam" id="PF00728"/>
    </source>
</evidence>
<keyword evidence="4" id="KW-0378">Hydrolase</keyword>
<evidence type="ECO:0000259" key="7">
    <source>
        <dbReference type="Pfam" id="PF02838"/>
    </source>
</evidence>
<dbReference type="InterPro" id="IPR017853">
    <property type="entry name" value="GH"/>
</dbReference>
<sequence>MESWSADTRPPSHPKGAGRVAAAALCRQSSFVSLSSSLGVRMSEQIAIVPAPRELVTADGQWVSADPAGDAVRTVVENLGDTEYRIDVTPDGARLSAGSEESLRYAEQTYKQLLDAATEVEGGLAVPAVHIADAPRFGWRGMMLDVSRHFMPKEFVLQVLDVIALHRMNVLHLHLTDDQGWRVQIDAYPKLTEVGAWRPETMVGKMSHGQTEFEYDGTRHGGFYTKDDLREIVAYADERGITVVPEIDLPGHMQAAIAAYPELGNNPDQQLGVRQVWGISEDVLNVNDQTVEFVKTVLREVLDIFPGPYIHLGGDECPDGQWRVSEAAQARQAELGLSDAGQLQGWFTEQVSSVLTEDGRRLVGWDEMVETDCPKSAVIMAWRGPDRGEVAAKAGHDVVMAPNQSVYFDYYQGDPSTEPLAIGHFTPLEKVYDFEVIPPGLTAEEEARIVGTQCQVWTEYMEGPERVGYMLLPRLSAFAERAWGSPKTSYDEFLGRLRPHLARVEALGLTYRPLD</sequence>
<dbReference type="Proteomes" id="UP001501222">
    <property type="component" value="Unassembled WGS sequence"/>
</dbReference>
<dbReference type="EMBL" id="BAABAA010000002">
    <property type="protein sequence ID" value="GAA3556795.1"/>
    <property type="molecule type" value="Genomic_DNA"/>
</dbReference>
<accession>A0ABP6WVT3</accession>
<feature type="domain" description="Glycoside hydrolase family 20 catalytic" evidence="6">
    <location>
        <begin position="137"/>
        <end position="484"/>
    </location>
</feature>
<dbReference type="InterPro" id="IPR015883">
    <property type="entry name" value="Glyco_hydro_20_cat"/>
</dbReference>
<comment type="similarity">
    <text evidence="2">Belongs to the glycosyl hydrolase 20 family.</text>
</comment>
<dbReference type="PIRSF" id="PIRSF001093">
    <property type="entry name" value="B-hxosamndse_ab_euk"/>
    <property type="match status" value="1"/>
</dbReference>
<dbReference type="Gene3D" id="3.30.379.10">
    <property type="entry name" value="Chitobiase/beta-hexosaminidase domain 2-like"/>
    <property type="match status" value="1"/>
</dbReference>
<evidence type="ECO:0000256" key="5">
    <source>
        <dbReference type="ARBA" id="ARBA00023295"/>
    </source>
</evidence>
<protein>
    <recommendedName>
        <fullName evidence="3">beta-N-acetylhexosaminidase</fullName>
        <ecNumber evidence="3">3.2.1.52</ecNumber>
    </recommendedName>
</protein>
<evidence type="ECO:0000256" key="2">
    <source>
        <dbReference type="ARBA" id="ARBA00006285"/>
    </source>
</evidence>
<dbReference type="PANTHER" id="PTHR22600:SF57">
    <property type="entry name" value="BETA-N-ACETYLHEXOSAMINIDASE"/>
    <property type="match status" value="1"/>
</dbReference>
<feature type="domain" description="Beta-hexosaminidase bacterial type N-terminal" evidence="7">
    <location>
        <begin position="66"/>
        <end position="134"/>
    </location>
</feature>
<keyword evidence="9" id="KW-1185">Reference proteome</keyword>
<name>A0ABP6WVT3_9ACTN</name>
<reference evidence="9" key="1">
    <citation type="journal article" date="2019" name="Int. J. Syst. Evol. Microbiol.">
        <title>The Global Catalogue of Microorganisms (GCM) 10K type strain sequencing project: providing services to taxonomists for standard genome sequencing and annotation.</title>
        <authorList>
            <consortium name="The Broad Institute Genomics Platform"/>
            <consortium name="The Broad Institute Genome Sequencing Center for Infectious Disease"/>
            <person name="Wu L."/>
            <person name="Ma J."/>
        </authorList>
    </citation>
    <scope>NUCLEOTIDE SEQUENCE [LARGE SCALE GENOMIC DNA]</scope>
    <source>
        <strain evidence="9">JCM 16928</strain>
    </source>
</reference>
<dbReference type="PRINTS" id="PR00738">
    <property type="entry name" value="GLHYDRLASE20"/>
</dbReference>
<proteinExistence type="inferred from homology"/>
<dbReference type="SUPFAM" id="SSF51445">
    <property type="entry name" value="(Trans)glycosidases"/>
    <property type="match status" value="1"/>
</dbReference>
<evidence type="ECO:0000313" key="8">
    <source>
        <dbReference type="EMBL" id="GAA3556795.1"/>
    </source>
</evidence>
<evidence type="ECO:0000256" key="4">
    <source>
        <dbReference type="ARBA" id="ARBA00022801"/>
    </source>
</evidence>
<dbReference type="InterPro" id="IPR015882">
    <property type="entry name" value="HEX_bac_N"/>
</dbReference>
<comment type="catalytic activity">
    <reaction evidence="1">
        <text>Hydrolysis of terminal non-reducing N-acetyl-D-hexosamine residues in N-acetyl-beta-D-hexosaminides.</text>
        <dbReference type="EC" id="3.2.1.52"/>
    </reaction>
</comment>
<dbReference type="CDD" id="cd06563">
    <property type="entry name" value="GH20_chitobiase-like"/>
    <property type="match status" value="1"/>
</dbReference>
<dbReference type="InterPro" id="IPR029018">
    <property type="entry name" value="Hex-like_dom2"/>
</dbReference>